<protein>
    <submittedName>
        <fullName evidence="4">Leucine-rich repeat-containing protein 19-like</fullName>
    </submittedName>
</protein>
<evidence type="ECO:0000313" key="3">
    <source>
        <dbReference type="Proteomes" id="UP000515150"/>
    </source>
</evidence>
<dbReference type="Pfam" id="PF13855">
    <property type="entry name" value="LRR_8"/>
    <property type="match status" value="1"/>
</dbReference>
<dbReference type="KEGG" id="bspl:114854515"/>
<reference evidence="4" key="1">
    <citation type="submission" date="2025-08" db="UniProtKB">
        <authorList>
            <consortium name="RefSeq"/>
        </authorList>
    </citation>
    <scope>IDENTIFICATION</scope>
</reference>
<dbReference type="GO" id="GO:0038023">
    <property type="term" value="F:signaling receptor activity"/>
    <property type="evidence" value="ECO:0007669"/>
    <property type="project" value="TreeGrafter"/>
</dbReference>
<dbReference type="PANTHER" id="PTHR31450:SF4">
    <property type="entry name" value="LEUCINE-RICH REPEAT-CONTAINING PROTEIN 19"/>
    <property type="match status" value="1"/>
</dbReference>
<dbReference type="InterPro" id="IPR003591">
    <property type="entry name" value="Leu-rich_rpt_typical-subtyp"/>
</dbReference>
<dbReference type="RefSeq" id="XP_029004815.1">
    <property type="nucleotide sequence ID" value="XM_029148982.3"/>
</dbReference>
<dbReference type="GO" id="GO:1901224">
    <property type="term" value="P:positive regulation of non-canonical NF-kappaB signal transduction"/>
    <property type="evidence" value="ECO:0007669"/>
    <property type="project" value="TreeGrafter"/>
</dbReference>
<gene>
    <name evidence="4" type="primary">LOC114854515</name>
</gene>
<feature type="chain" id="PRO_5043792423" evidence="2">
    <location>
        <begin position="22"/>
        <end position="344"/>
    </location>
</feature>
<feature type="compositionally biased region" description="Acidic residues" evidence="1">
    <location>
        <begin position="315"/>
        <end position="325"/>
    </location>
</feature>
<dbReference type="Gene3D" id="3.80.10.10">
    <property type="entry name" value="Ribonuclease Inhibitor"/>
    <property type="match status" value="1"/>
</dbReference>
<evidence type="ECO:0000256" key="1">
    <source>
        <dbReference type="SAM" id="MobiDB-lite"/>
    </source>
</evidence>
<feature type="region of interest" description="Disordered" evidence="1">
    <location>
        <begin position="310"/>
        <end position="344"/>
    </location>
</feature>
<dbReference type="GeneID" id="114854515"/>
<keyword evidence="2" id="KW-0732">Signal</keyword>
<dbReference type="Pfam" id="PF15176">
    <property type="entry name" value="LRR19-TM"/>
    <property type="match status" value="1"/>
</dbReference>
<dbReference type="SUPFAM" id="SSF52058">
    <property type="entry name" value="L domain-like"/>
    <property type="match status" value="1"/>
</dbReference>
<dbReference type="PANTHER" id="PTHR31450">
    <property type="entry name" value="LEUCINE-RICH REPEAT-CONTAINING PROTEIN 19 LRRC19 FAMILY MEMBER"/>
    <property type="match status" value="1"/>
</dbReference>
<dbReference type="PROSITE" id="PS51450">
    <property type="entry name" value="LRR"/>
    <property type="match status" value="1"/>
</dbReference>
<evidence type="ECO:0000256" key="2">
    <source>
        <dbReference type="SAM" id="SignalP"/>
    </source>
</evidence>
<dbReference type="InterPro" id="IPR001611">
    <property type="entry name" value="Leu-rich_rpt"/>
</dbReference>
<dbReference type="Proteomes" id="UP000515150">
    <property type="component" value="Chromosome 4"/>
</dbReference>
<dbReference type="GO" id="GO:0005886">
    <property type="term" value="C:plasma membrane"/>
    <property type="evidence" value="ECO:0007669"/>
    <property type="project" value="TreeGrafter"/>
</dbReference>
<accession>A0A6P7ME15</accession>
<dbReference type="AlphaFoldDB" id="A0A6P7ME15"/>
<sequence length="344" mass="38189">MEPLLLLWSTAVVAMMMGTNAKAVEQDPLGSRVLKVIPHNSNKTLVTKLVMKNNMITLNEEDQTALATYPTLEELYLDSNLVTAIPAKYFSVVPKLRVLSLSSNNLSRLDPEAFFGLKALTNLDLSQNLLSGFPSDLFRGLNRLKTLKLQKNPWNCSCPLLISIQTVKQAKVDIGAAEVTCASPEAQAGQELLNATAVCYPSPSYTVTEDTPVNSQQLNTTLLPTQNHRTDKDQTPALGNAWKFTICVVALALTTSMLIALAIKGPSWYKLYHNYRHRRLDREAEGGMDAGSTGPSTRYLSHQTFTFQQGNDQTAGEEDWDEYFEDPYIKREEVQTGEENLSEP</sequence>
<dbReference type="SMART" id="SM00369">
    <property type="entry name" value="LRR_TYP"/>
    <property type="match status" value="3"/>
</dbReference>
<keyword evidence="3" id="KW-1185">Reference proteome</keyword>
<name>A0A6P7ME15_BETSP</name>
<feature type="signal peptide" evidence="2">
    <location>
        <begin position="1"/>
        <end position="21"/>
    </location>
</feature>
<dbReference type="OrthoDB" id="1394818at2759"/>
<proteinExistence type="predicted"/>
<evidence type="ECO:0000313" key="4">
    <source>
        <dbReference type="RefSeq" id="XP_029004815.1"/>
    </source>
</evidence>
<organism evidence="3 4">
    <name type="scientific">Betta splendens</name>
    <name type="common">Siamese fighting fish</name>
    <dbReference type="NCBI Taxonomy" id="158456"/>
    <lineage>
        <taxon>Eukaryota</taxon>
        <taxon>Metazoa</taxon>
        <taxon>Chordata</taxon>
        <taxon>Craniata</taxon>
        <taxon>Vertebrata</taxon>
        <taxon>Euteleostomi</taxon>
        <taxon>Actinopterygii</taxon>
        <taxon>Neopterygii</taxon>
        <taxon>Teleostei</taxon>
        <taxon>Neoteleostei</taxon>
        <taxon>Acanthomorphata</taxon>
        <taxon>Anabantaria</taxon>
        <taxon>Anabantiformes</taxon>
        <taxon>Anabantoidei</taxon>
        <taxon>Osphronemidae</taxon>
        <taxon>Betta</taxon>
    </lineage>
</organism>
<dbReference type="InterPro" id="IPR032675">
    <property type="entry name" value="LRR_dom_sf"/>
</dbReference>